<evidence type="ECO:0000313" key="6">
    <source>
        <dbReference type="EMBL" id="KAG9391667.1"/>
    </source>
</evidence>
<dbReference type="SUPFAM" id="SSF55909">
    <property type="entry name" value="Pentein"/>
    <property type="match status" value="1"/>
</dbReference>
<keyword evidence="4 5" id="KW-0539">Nucleus</keyword>
<comment type="subunit">
    <text evidence="5">Monomer. Associates with the 60S ribosomal subunit.</text>
</comment>
<dbReference type="GO" id="GO:0003743">
    <property type="term" value="F:translation initiation factor activity"/>
    <property type="evidence" value="ECO:0007669"/>
    <property type="project" value="UniProtKB-UniRule"/>
</dbReference>
<accession>A0A8J6B2M4</accession>
<dbReference type="PIRSF" id="PIRSF006413">
    <property type="entry name" value="IF-6"/>
    <property type="match status" value="1"/>
</dbReference>
<dbReference type="GO" id="GO:0005737">
    <property type="term" value="C:cytoplasm"/>
    <property type="evidence" value="ECO:0007669"/>
    <property type="project" value="UniProtKB-SubCell"/>
</dbReference>
<keyword evidence="7" id="KW-1185">Reference proteome</keyword>
<dbReference type="GO" id="GO:0042273">
    <property type="term" value="P:ribosomal large subunit biogenesis"/>
    <property type="evidence" value="ECO:0007669"/>
    <property type="project" value="UniProtKB-UniRule"/>
</dbReference>
<dbReference type="GO" id="GO:0042256">
    <property type="term" value="P:cytosolic ribosome assembly"/>
    <property type="evidence" value="ECO:0007669"/>
    <property type="project" value="UniProtKB-UniRule"/>
</dbReference>
<dbReference type="HAMAP" id="MF_00032">
    <property type="entry name" value="eIF_6"/>
    <property type="match status" value="1"/>
</dbReference>
<dbReference type="CDD" id="cd00527">
    <property type="entry name" value="IF6"/>
    <property type="match status" value="1"/>
</dbReference>
<evidence type="ECO:0000256" key="1">
    <source>
        <dbReference type="ARBA" id="ARBA00022490"/>
    </source>
</evidence>
<name>A0A8J6B2M4_9EUKA</name>
<evidence type="ECO:0000256" key="2">
    <source>
        <dbReference type="ARBA" id="ARBA00022540"/>
    </source>
</evidence>
<organism evidence="6 7">
    <name type="scientific">Carpediemonas membranifera</name>
    <dbReference type="NCBI Taxonomy" id="201153"/>
    <lineage>
        <taxon>Eukaryota</taxon>
        <taxon>Metamonada</taxon>
        <taxon>Carpediemonas-like organisms</taxon>
        <taxon>Carpediemonas</taxon>
    </lineage>
</organism>
<proteinExistence type="inferred from homology"/>
<dbReference type="EMBL" id="JAHDYR010000053">
    <property type="protein sequence ID" value="KAG9391667.1"/>
    <property type="molecule type" value="Genomic_DNA"/>
</dbReference>
<keyword evidence="3 5" id="KW-0648">Protein biosynthesis</keyword>
<dbReference type="Gene3D" id="3.75.10.10">
    <property type="entry name" value="L-arginine/glycine Amidinotransferase, Chain A"/>
    <property type="match status" value="1"/>
</dbReference>
<dbReference type="Proteomes" id="UP000717585">
    <property type="component" value="Unassembled WGS sequence"/>
</dbReference>
<gene>
    <name evidence="5" type="primary">EIF6</name>
    <name evidence="6" type="ORF">J8273_6432</name>
</gene>
<sequence length="250" mass="26761">MSSTLGVFRAEFEGSNDIGVFARLTNKYCLVAQSNSENFYSVFEEKLADHVPVIHATIGGNKIVGRLCVGNSNGLILPNSCSDQELQYLRDCLPDEIAVVRVDDRLSALGNTIACNDHVALIHPEIDPTTEEIIADVLGVEVFRQTIGNNPLVGACAAFTNVGGLVPPMTSIEEQDELATLMQIPIAHGTVNRGSDVLGGGLVVNDWVGYVGRHTTGPEINVVESIFGLNTEETTGLIGEDAKHAFIETL</sequence>
<reference evidence="6" key="1">
    <citation type="submission" date="2021-05" db="EMBL/GenBank/DDBJ databases">
        <title>A free-living protist that lacks canonical eukaryotic 1 DNA replication and segregation systems.</title>
        <authorList>
            <person name="Salas-Leiva D.E."/>
            <person name="Tromer E.C."/>
            <person name="Curtis B.A."/>
            <person name="Jerlstrom-Hultqvist J."/>
            <person name="Kolisko M."/>
            <person name="Yi Z."/>
            <person name="Salas-Leiva J.S."/>
            <person name="Gallot-Lavallee L."/>
            <person name="Kops G.J.P.L."/>
            <person name="Archibald J.M."/>
            <person name="Simpson A.G.B."/>
            <person name="Roger A.J."/>
        </authorList>
    </citation>
    <scope>NUCLEOTIDE SEQUENCE</scope>
    <source>
        <strain evidence="6">BICM</strain>
    </source>
</reference>
<dbReference type="AlphaFoldDB" id="A0A8J6B2M4"/>
<keyword evidence="2 5" id="KW-0396">Initiation factor</keyword>
<evidence type="ECO:0000256" key="4">
    <source>
        <dbReference type="ARBA" id="ARBA00023242"/>
    </source>
</evidence>
<protein>
    <recommendedName>
        <fullName evidence="5">Eukaryotic translation initiation factor 6</fullName>
        <shortName evidence="5">eIF-6</shortName>
    </recommendedName>
</protein>
<comment type="subcellular location">
    <subcellularLocation>
        <location evidence="5">Cytoplasm</location>
    </subcellularLocation>
    <subcellularLocation>
        <location evidence="5">Nucleus</location>
        <location evidence="5">Nucleolus</location>
    </subcellularLocation>
    <text evidence="5">Shuttles between cytoplasm and nucleus/nucleolus.</text>
</comment>
<evidence type="ECO:0000256" key="3">
    <source>
        <dbReference type="ARBA" id="ARBA00022917"/>
    </source>
</evidence>
<dbReference type="NCBIfam" id="TIGR00323">
    <property type="entry name" value="eIF-6"/>
    <property type="match status" value="1"/>
</dbReference>
<keyword evidence="5" id="KW-0690">Ribosome biogenesis</keyword>
<comment type="caution">
    <text evidence="6">The sequence shown here is derived from an EMBL/GenBank/DDBJ whole genome shotgun (WGS) entry which is preliminary data.</text>
</comment>
<comment type="similarity">
    <text evidence="5">Belongs to the eIF-6 family.</text>
</comment>
<keyword evidence="1 5" id="KW-0963">Cytoplasm</keyword>
<evidence type="ECO:0000256" key="5">
    <source>
        <dbReference type="HAMAP-Rule" id="MF_03132"/>
    </source>
</evidence>
<comment type="function">
    <text evidence="5">Binds to the 60S ribosomal subunit and prevents its association with the 40S ribosomal subunit to form the 80S initiation complex in the cytoplasm. May also be involved in ribosome biogenesis.</text>
</comment>
<dbReference type="OrthoDB" id="4155914at2759"/>
<dbReference type="Pfam" id="PF01912">
    <property type="entry name" value="eIF-6"/>
    <property type="match status" value="1"/>
</dbReference>
<dbReference type="SMART" id="SM00654">
    <property type="entry name" value="eIF6"/>
    <property type="match status" value="1"/>
</dbReference>
<dbReference type="GO" id="GO:0005730">
    <property type="term" value="C:nucleolus"/>
    <property type="evidence" value="ECO:0007669"/>
    <property type="project" value="UniProtKB-SubCell"/>
</dbReference>
<dbReference type="InterPro" id="IPR002769">
    <property type="entry name" value="eIF6"/>
</dbReference>
<dbReference type="FunFam" id="3.75.10.10:FF:000001">
    <property type="entry name" value="Eukaryotic translation initiation factor 6"/>
    <property type="match status" value="1"/>
</dbReference>
<evidence type="ECO:0000313" key="7">
    <source>
        <dbReference type="Proteomes" id="UP000717585"/>
    </source>
</evidence>
<dbReference type="GO" id="GO:0043023">
    <property type="term" value="F:ribosomal large subunit binding"/>
    <property type="evidence" value="ECO:0007669"/>
    <property type="project" value="UniProtKB-UniRule"/>
</dbReference>
<dbReference type="PANTHER" id="PTHR10784">
    <property type="entry name" value="TRANSLATION INITIATION FACTOR 6"/>
    <property type="match status" value="1"/>
</dbReference>